<proteinExistence type="predicted"/>
<dbReference type="Proteomes" id="UP001172684">
    <property type="component" value="Unassembled WGS sequence"/>
</dbReference>
<evidence type="ECO:0000256" key="1">
    <source>
        <dbReference type="SAM" id="MobiDB-lite"/>
    </source>
</evidence>
<gene>
    <name evidence="2" type="ORF">H2201_009305</name>
</gene>
<feature type="non-terminal residue" evidence="2">
    <location>
        <position position="100"/>
    </location>
</feature>
<accession>A0ABQ9NH27</accession>
<sequence length="100" mass="11135">MQAGVPPQAQTISSSSSAAEKDRETIVKITDPHMSSHLRSHDPKQLKDRINNALKEHANVNIRKIRIVATKQLRSGDIAIYTTTGEEREALQEFAEDWAG</sequence>
<organism evidence="2 3">
    <name type="scientific">Coniosporium apollinis</name>
    <dbReference type="NCBI Taxonomy" id="61459"/>
    <lineage>
        <taxon>Eukaryota</taxon>
        <taxon>Fungi</taxon>
        <taxon>Dikarya</taxon>
        <taxon>Ascomycota</taxon>
        <taxon>Pezizomycotina</taxon>
        <taxon>Dothideomycetes</taxon>
        <taxon>Dothideomycetes incertae sedis</taxon>
        <taxon>Coniosporium</taxon>
    </lineage>
</organism>
<comment type="caution">
    <text evidence="2">The sequence shown here is derived from an EMBL/GenBank/DDBJ whole genome shotgun (WGS) entry which is preliminary data.</text>
</comment>
<name>A0ABQ9NH27_9PEZI</name>
<protein>
    <submittedName>
        <fullName evidence="2">Uncharacterized protein</fullName>
    </submittedName>
</protein>
<feature type="region of interest" description="Disordered" evidence="1">
    <location>
        <begin position="1"/>
        <end position="44"/>
    </location>
</feature>
<evidence type="ECO:0000313" key="2">
    <source>
        <dbReference type="EMBL" id="KAJ9650423.1"/>
    </source>
</evidence>
<reference evidence="2" key="1">
    <citation type="submission" date="2022-10" db="EMBL/GenBank/DDBJ databases">
        <title>Culturing micro-colonial fungi from biological soil crusts in the Mojave desert and describing Neophaeococcomyces mojavensis, and introducing the new genera and species Taxawa tesnikishii.</title>
        <authorList>
            <person name="Kurbessoian T."/>
            <person name="Stajich J.E."/>
        </authorList>
    </citation>
    <scope>NUCLEOTIDE SEQUENCE</scope>
    <source>
        <strain evidence="2">TK_1</strain>
    </source>
</reference>
<evidence type="ECO:0000313" key="3">
    <source>
        <dbReference type="Proteomes" id="UP001172684"/>
    </source>
</evidence>
<dbReference type="EMBL" id="JAPDRL010000676">
    <property type="protein sequence ID" value="KAJ9650423.1"/>
    <property type="molecule type" value="Genomic_DNA"/>
</dbReference>
<keyword evidence="3" id="KW-1185">Reference proteome</keyword>